<dbReference type="eggNOG" id="KOG0048">
    <property type="taxonomic scope" value="Eukaryota"/>
</dbReference>
<dbReference type="GO" id="GO:0006355">
    <property type="term" value="P:regulation of DNA-templated transcription"/>
    <property type="evidence" value="ECO:0000318"/>
    <property type="project" value="GO_Central"/>
</dbReference>
<dbReference type="SUPFAM" id="SSF46689">
    <property type="entry name" value="Homeodomain-like"/>
    <property type="match status" value="1"/>
</dbReference>
<dbReference type="SMART" id="SM00717">
    <property type="entry name" value="SANT"/>
    <property type="match status" value="2"/>
</dbReference>
<dbReference type="Gene3D" id="1.10.10.60">
    <property type="entry name" value="Homeodomain-like"/>
    <property type="match status" value="2"/>
</dbReference>
<accession>A2FDL3</accession>
<dbReference type="FunFam" id="1.10.10.60:FF:000010">
    <property type="entry name" value="Transcriptional activator Myb isoform A"/>
    <property type="match status" value="1"/>
</dbReference>
<dbReference type="KEGG" id="tva:4754770"/>
<dbReference type="VEuPathDB" id="TrichDB:TVAGG3_0952510"/>
<dbReference type="STRING" id="5722.A2FDL3"/>
<feature type="compositionally biased region" description="Polar residues" evidence="3">
    <location>
        <begin position="1"/>
        <end position="14"/>
    </location>
</feature>
<organism evidence="6 7">
    <name type="scientific">Trichomonas vaginalis (strain ATCC PRA-98 / G3)</name>
    <dbReference type="NCBI Taxonomy" id="412133"/>
    <lineage>
        <taxon>Eukaryota</taxon>
        <taxon>Metamonada</taxon>
        <taxon>Parabasalia</taxon>
        <taxon>Trichomonadida</taxon>
        <taxon>Trichomonadidae</taxon>
        <taxon>Trichomonas</taxon>
    </lineage>
</organism>
<reference evidence="6" key="2">
    <citation type="journal article" date="2007" name="Science">
        <title>Draft genome sequence of the sexually transmitted pathogen Trichomonas vaginalis.</title>
        <authorList>
            <person name="Carlton J.M."/>
            <person name="Hirt R.P."/>
            <person name="Silva J.C."/>
            <person name="Delcher A.L."/>
            <person name="Schatz M."/>
            <person name="Zhao Q."/>
            <person name="Wortman J.R."/>
            <person name="Bidwell S.L."/>
            <person name="Alsmark U.C.M."/>
            <person name="Besteiro S."/>
            <person name="Sicheritz-Ponten T."/>
            <person name="Noel C.J."/>
            <person name="Dacks J.B."/>
            <person name="Foster P.G."/>
            <person name="Simillion C."/>
            <person name="Van de Peer Y."/>
            <person name="Miranda-Saavedra D."/>
            <person name="Barton G.J."/>
            <person name="Westrop G.D."/>
            <person name="Mueller S."/>
            <person name="Dessi D."/>
            <person name="Fiori P.L."/>
            <person name="Ren Q."/>
            <person name="Paulsen I."/>
            <person name="Zhang H."/>
            <person name="Bastida-Corcuera F.D."/>
            <person name="Simoes-Barbosa A."/>
            <person name="Brown M.T."/>
            <person name="Hayes R.D."/>
            <person name="Mukherjee M."/>
            <person name="Okumura C.Y."/>
            <person name="Schneider R."/>
            <person name="Smith A.J."/>
            <person name="Vanacova S."/>
            <person name="Villalvazo M."/>
            <person name="Haas B.J."/>
            <person name="Pertea M."/>
            <person name="Feldblyum T.V."/>
            <person name="Utterback T.R."/>
            <person name="Shu C.L."/>
            <person name="Osoegawa K."/>
            <person name="de Jong P.J."/>
            <person name="Hrdy I."/>
            <person name="Horvathova L."/>
            <person name="Zubacova Z."/>
            <person name="Dolezal P."/>
            <person name="Malik S.B."/>
            <person name="Logsdon J.M. Jr."/>
            <person name="Henze K."/>
            <person name="Gupta A."/>
            <person name="Wang C.C."/>
            <person name="Dunne R.L."/>
            <person name="Upcroft J.A."/>
            <person name="Upcroft P."/>
            <person name="White O."/>
            <person name="Salzberg S.L."/>
            <person name="Tang P."/>
            <person name="Chiu C.-H."/>
            <person name="Lee Y.-S."/>
            <person name="Embley T.M."/>
            <person name="Coombs G.H."/>
            <person name="Mottram J.C."/>
            <person name="Tachezy J."/>
            <person name="Fraser-Liggett C.M."/>
            <person name="Johnson P.J."/>
        </authorList>
    </citation>
    <scope>NUCLEOTIDE SEQUENCE [LARGE SCALE GENOMIC DNA]</scope>
    <source>
        <strain evidence="6">G3</strain>
    </source>
</reference>
<evidence type="ECO:0000256" key="3">
    <source>
        <dbReference type="SAM" id="MobiDB-lite"/>
    </source>
</evidence>
<evidence type="ECO:0000259" key="5">
    <source>
        <dbReference type="PROSITE" id="PS51294"/>
    </source>
</evidence>
<feature type="region of interest" description="Disordered" evidence="3">
    <location>
        <begin position="1"/>
        <end position="23"/>
    </location>
</feature>
<dbReference type="GO" id="GO:0000978">
    <property type="term" value="F:RNA polymerase II cis-regulatory region sequence-specific DNA binding"/>
    <property type="evidence" value="ECO:0000318"/>
    <property type="project" value="GO_Central"/>
</dbReference>
<evidence type="ECO:0000313" key="6">
    <source>
        <dbReference type="EMBL" id="EAX96994.1"/>
    </source>
</evidence>
<dbReference type="InParanoid" id="A2FDL3"/>
<dbReference type="GO" id="GO:0000981">
    <property type="term" value="F:DNA-binding transcription factor activity, RNA polymerase II-specific"/>
    <property type="evidence" value="ECO:0000318"/>
    <property type="project" value="GO_Central"/>
</dbReference>
<dbReference type="RefSeq" id="XP_001309924.1">
    <property type="nucleotide sequence ID" value="XM_001309923.1"/>
</dbReference>
<dbReference type="Proteomes" id="UP000001542">
    <property type="component" value="Unassembled WGS sequence"/>
</dbReference>
<dbReference type="CDD" id="cd00167">
    <property type="entry name" value="SANT"/>
    <property type="match status" value="2"/>
</dbReference>
<dbReference type="PANTHER" id="PTHR45614">
    <property type="entry name" value="MYB PROTEIN-RELATED"/>
    <property type="match status" value="1"/>
</dbReference>
<feature type="domain" description="HTH myb-type" evidence="5">
    <location>
        <begin position="17"/>
        <end position="72"/>
    </location>
</feature>
<dbReference type="InterPro" id="IPR009057">
    <property type="entry name" value="Homeodomain-like_sf"/>
</dbReference>
<dbReference type="SMR" id="A2FDL3"/>
<dbReference type="OrthoDB" id="2143914at2759"/>
<dbReference type="PROSITE" id="PS51294">
    <property type="entry name" value="HTH_MYB"/>
    <property type="match status" value="2"/>
</dbReference>
<dbReference type="AlphaFoldDB" id="A2FDL3"/>
<keyword evidence="2 6" id="KW-0238">DNA-binding</keyword>
<dbReference type="GO" id="GO:0005634">
    <property type="term" value="C:nucleus"/>
    <property type="evidence" value="ECO:0000318"/>
    <property type="project" value="GO_Central"/>
</dbReference>
<feature type="domain" description="Myb-like" evidence="4">
    <location>
        <begin position="69"/>
        <end position="119"/>
    </location>
</feature>
<dbReference type="Pfam" id="PF13921">
    <property type="entry name" value="Myb_DNA-bind_6"/>
    <property type="match status" value="1"/>
</dbReference>
<dbReference type="PANTHER" id="PTHR45614:SF25">
    <property type="entry name" value="MYB PROTEIN"/>
    <property type="match status" value="1"/>
</dbReference>
<dbReference type="PROSITE" id="PS50090">
    <property type="entry name" value="MYB_LIKE"/>
    <property type="match status" value="2"/>
</dbReference>
<feature type="domain" description="Myb-like" evidence="4">
    <location>
        <begin position="17"/>
        <end position="68"/>
    </location>
</feature>
<reference evidence="6" key="1">
    <citation type="submission" date="2006-10" db="EMBL/GenBank/DDBJ databases">
        <authorList>
            <person name="Amadeo P."/>
            <person name="Zhao Q."/>
            <person name="Wortman J."/>
            <person name="Fraser-Liggett C."/>
            <person name="Carlton J."/>
        </authorList>
    </citation>
    <scope>NUCLEOTIDE SEQUENCE</scope>
    <source>
        <strain evidence="6">G3</strain>
    </source>
</reference>
<protein>
    <submittedName>
        <fullName evidence="6">Myb-like DNA-binding domain containing protein</fullName>
    </submittedName>
</protein>
<proteinExistence type="predicted"/>
<dbReference type="VEuPathDB" id="TrichDB:TVAG_440100"/>
<name>A2FDL3_TRIV3</name>
<evidence type="ECO:0000256" key="2">
    <source>
        <dbReference type="ARBA" id="ARBA00023125"/>
    </source>
</evidence>
<evidence type="ECO:0000313" key="7">
    <source>
        <dbReference type="Proteomes" id="UP000001542"/>
    </source>
</evidence>
<dbReference type="InterPro" id="IPR001005">
    <property type="entry name" value="SANT/Myb"/>
</dbReference>
<keyword evidence="7" id="KW-1185">Reference proteome</keyword>
<evidence type="ECO:0000256" key="1">
    <source>
        <dbReference type="ARBA" id="ARBA00022737"/>
    </source>
</evidence>
<dbReference type="InterPro" id="IPR050560">
    <property type="entry name" value="MYB_TF"/>
</dbReference>
<dbReference type="InterPro" id="IPR017930">
    <property type="entry name" value="Myb_dom"/>
</dbReference>
<gene>
    <name evidence="6" type="ORF">TVAG_440100</name>
</gene>
<dbReference type="OMA" id="WKDVSRA"/>
<keyword evidence="1" id="KW-0677">Repeat</keyword>
<dbReference type="EMBL" id="DS113734">
    <property type="protein sequence ID" value="EAX96994.1"/>
    <property type="molecule type" value="Genomic_DNA"/>
</dbReference>
<evidence type="ECO:0000259" key="4">
    <source>
        <dbReference type="PROSITE" id="PS50090"/>
    </source>
</evidence>
<feature type="domain" description="HTH myb-type" evidence="5">
    <location>
        <begin position="73"/>
        <end position="123"/>
    </location>
</feature>
<sequence>MSTTSSDNEYQSADSPRKCITKHPFTPHEDQILIRFIMMNGPQNWSTLASLLYNRTPKQCRERWHNHLDPKINKGPWTYSEDCIIAEKQRELGNKWADIARFLPGRTDTLVKNRWNTSVKARCNELLRKNTPCMQTQFDESFNNFLSSLQLPRKFDVSFTQIPPLMQRPSAQTVLFGHPN</sequence>